<comment type="pathway">
    <text evidence="3 19">Cofactor biosynthesis; adenosylcobalamin biosynthesis; adenosylcobalamin from cob(II)yrinate a,c-diamide: step 7/7.</text>
</comment>
<gene>
    <name evidence="19" type="primary">cobS</name>
    <name evidence="20" type="ORF">ACIKP9_09325</name>
</gene>
<accession>A0ABW8GM40</accession>
<dbReference type="InterPro" id="IPR003805">
    <property type="entry name" value="CobS"/>
</dbReference>
<keyword evidence="8 19" id="KW-0169">Cobalamin biosynthesis</keyword>
<sequence length="250" mass="26924">MKQQWRLFLMALGFLTRLPLPAIKGFDPAELNDAARYFPLVGMIVGLLAVLVLMASLHLHLPVMVAISLSMVASVWLTGAFHEDGLADSMDGLGGGWTKEQALTIMKDSRIGSYGAIALVLALLLKFVSLSYISLEILPCVMLAAHAVSRLAAVLVIASQEYVREEGKAKPLAHKLSAASLGVALFTGFAPLALLPAGLWLALVPVVLVWLWFSRKLRHRLGGYTGDCLGAMQQLTELAFYLGVLLCVAN</sequence>
<comment type="catalytic activity">
    <reaction evidence="17 19">
        <text>alpha-ribazole + adenosylcob(III)inamide-GDP = adenosylcob(III)alamin + GMP + H(+)</text>
        <dbReference type="Rhea" id="RHEA:16049"/>
        <dbReference type="ChEBI" id="CHEBI:10329"/>
        <dbReference type="ChEBI" id="CHEBI:15378"/>
        <dbReference type="ChEBI" id="CHEBI:18408"/>
        <dbReference type="ChEBI" id="CHEBI:58115"/>
        <dbReference type="ChEBI" id="CHEBI:60487"/>
        <dbReference type="EC" id="2.7.8.26"/>
    </reaction>
</comment>
<evidence type="ECO:0000256" key="19">
    <source>
        <dbReference type="HAMAP-Rule" id="MF_00719"/>
    </source>
</evidence>
<evidence type="ECO:0000256" key="10">
    <source>
        <dbReference type="ARBA" id="ARBA00022692"/>
    </source>
</evidence>
<dbReference type="PANTHER" id="PTHR34148:SF1">
    <property type="entry name" value="ADENOSYLCOBINAMIDE-GDP RIBAZOLETRANSFERASE"/>
    <property type="match status" value="1"/>
</dbReference>
<dbReference type="EMBL" id="JBIWXY010000001">
    <property type="protein sequence ID" value="MFJ5446428.1"/>
    <property type="molecule type" value="Genomic_DNA"/>
</dbReference>
<evidence type="ECO:0000256" key="15">
    <source>
        <dbReference type="ARBA" id="ARBA00032605"/>
    </source>
</evidence>
<evidence type="ECO:0000256" key="4">
    <source>
        <dbReference type="ARBA" id="ARBA00010561"/>
    </source>
</evidence>
<dbReference type="RefSeq" id="WP_400881702.1">
    <property type="nucleotide sequence ID" value="NZ_JBIWXY010000001.1"/>
</dbReference>
<reference evidence="20 21" key="1">
    <citation type="submission" date="2024-11" db="EMBL/GenBank/DDBJ databases">
        <authorList>
            <person name="Kaparullina E.N."/>
            <person name="Delegan Y.A."/>
            <person name="Doronina N.V."/>
        </authorList>
    </citation>
    <scope>NUCLEOTIDE SEQUENCE [LARGE SCALE GENOMIC DNA]</scope>
    <source>
        <strain evidence="20 21">7sh_L</strain>
    </source>
</reference>
<keyword evidence="13 19" id="KW-0472">Membrane</keyword>
<evidence type="ECO:0000256" key="12">
    <source>
        <dbReference type="ARBA" id="ARBA00022989"/>
    </source>
</evidence>
<evidence type="ECO:0000256" key="6">
    <source>
        <dbReference type="ARBA" id="ARBA00015850"/>
    </source>
</evidence>
<name>A0ABW8GM40_9PROT</name>
<evidence type="ECO:0000256" key="13">
    <source>
        <dbReference type="ARBA" id="ARBA00023136"/>
    </source>
</evidence>
<evidence type="ECO:0000256" key="5">
    <source>
        <dbReference type="ARBA" id="ARBA00013200"/>
    </source>
</evidence>
<comment type="similarity">
    <text evidence="4 19">Belongs to the CobS family.</text>
</comment>
<keyword evidence="11 19" id="KW-0460">Magnesium</keyword>
<comment type="cofactor">
    <cofactor evidence="1 19">
        <name>Mg(2+)</name>
        <dbReference type="ChEBI" id="CHEBI:18420"/>
    </cofactor>
</comment>
<comment type="function">
    <text evidence="14 19">Joins adenosylcobinamide-GDP and alpha-ribazole to generate adenosylcobalamin (Ado-cobalamin). Also synthesizes adenosylcobalamin 5'-phosphate from adenosylcobinamide-GDP and alpha-ribazole 5'-phosphate.</text>
</comment>
<evidence type="ECO:0000256" key="16">
    <source>
        <dbReference type="ARBA" id="ARBA00032853"/>
    </source>
</evidence>
<evidence type="ECO:0000256" key="18">
    <source>
        <dbReference type="ARBA" id="ARBA00049504"/>
    </source>
</evidence>
<dbReference type="HAMAP" id="MF_00719">
    <property type="entry name" value="CobS"/>
    <property type="match status" value="1"/>
</dbReference>
<evidence type="ECO:0000256" key="11">
    <source>
        <dbReference type="ARBA" id="ARBA00022842"/>
    </source>
</evidence>
<evidence type="ECO:0000256" key="17">
    <source>
        <dbReference type="ARBA" id="ARBA00048623"/>
    </source>
</evidence>
<evidence type="ECO:0000256" key="2">
    <source>
        <dbReference type="ARBA" id="ARBA00004651"/>
    </source>
</evidence>
<organism evidence="20 21">
    <name type="scientific">Methylobacillus methanolivorans</name>
    <dbReference type="NCBI Taxonomy" id="1848927"/>
    <lineage>
        <taxon>Bacteria</taxon>
        <taxon>Pseudomonadati</taxon>
        <taxon>Pseudomonadota</taxon>
        <taxon>Betaproteobacteria</taxon>
        <taxon>Nitrosomonadales</taxon>
        <taxon>Methylophilaceae</taxon>
        <taxon>Methylobacillus</taxon>
    </lineage>
</organism>
<comment type="catalytic activity">
    <reaction evidence="18 19">
        <text>alpha-ribazole 5'-phosphate + adenosylcob(III)inamide-GDP = adenosylcob(III)alamin 5'-phosphate + GMP + H(+)</text>
        <dbReference type="Rhea" id="RHEA:23560"/>
        <dbReference type="ChEBI" id="CHEBI:15378"/>
        <dbReference type="ChEBI" id="CHEBI:57918"/>
        <dbReference type="ChEBI" id="CHEBI:58115"/>
        <dbReference type="ChEBI" id="CHEBI:60487"/>
        <dbReference type="ChEBI" id="CHEBI:60493"/>
        <dbReference type="EC" id="2.7.8.26"/>
    </reaction>
</comment>
<dbReference type="NCBIfam" id="NF001277">
    <property type="entry name" value="PRK00235.1-3"/>
    <property type="match status" value="1"/>
</dbReference>
<keyword evidence="7 19" id="KW-1003">Cell membrane</keyword>
<proteinExistence type="inferred from homology"/>
<dbReference type="Pfam" id="PF02654">
    <property type="entry name" value="CobS"/>
    <property type="match status" value="1"/>
</dbReference>
<evidence type="ECO:0000313" key="21">
    <source>
        <dbReference type="Proteomes" id="UP001617669"/>
    </source>
</evidence>
<feature type="transmembrane region" description="Helical" evidence="19">
    <location>
        <begin position="178"/>
        <end position="211"/>
    </location>
</feature>
<evidence type="ECO:0000256" key="7">
    <source>
        <dbReference type="ARBA" id="ARBA00022475"/>
    </source>
</evidence>
<dbReference type="Proteomes" id="UP001617669">
    <property type="component" value="Unassembled WGS sequence"/>
</dbReference>
<dbReference type="GO" id="GO:0051073">
    <property type="term" value="F:adenosylcobinamide-GDP ribazoletransferase activity"/>
    <property type="evidence" value="ECO:0007669"/>
    <property type="project" value="UniProtKB-EC"/>
</dbReference>
<comment type="subcellular location">
    <subcellularLocation>
        <location evidence="2 19">Cell membrane</location>
        <topology evidence="2 19">Multi-pass membrane protein</topology>
    </subcellularLocation>
</comment>
<comment type="caution">
    <text evidence="20">The sequence shown here is derived from an EMBL/GenBank/DDBJ whole genome shotgun (WGS) entry which is preliminary data.</text>
</comment>
<keyword evidence="12 19" id="KW-1133">Transmembrane helix</keyword>
<feature type="transmembrane region" description="Helical" evidence="19">
    <location>
        <begin position="61"/>
        <end position="81"/>
    </location>
</feature>
<keyword evidence="9 19" id="KW-0808">Transferase</keyword>
<feature type="transmembrane region" description="Helical" evidence="19">
    <location>
        <begin position="37"/>
        <end position="54"/>
    </location>
</feature>
<dbReference type="PANTHER" id="PTHR34148">
    <property type="entry name" value="ADENOSYLCOBINAMIDE-GDP RIBAZOLETRANSFERASE"/>
    <property type="match status" value="1"/>
</dbReference>
<protein>
    <recommendedName>
        <fullName evidence="6 19">Adenosylcobinamide-GDP ribazoletransferase</fullName>
        <ecNumber evidence="5 19">2.7.8.26</ecNumber>
    </recommendedName>
    <alternativeName>
        <fullName evidence="16 19">Cobalamin synthase</fullName>
    </alternativeName>
    <alternativeName>
        <fullName evidence="15 19">Cobalamin-5'-phosphate synthase</fullName>
    </alternativeName>
</protein>
<evidence type="ECO:0000256" key="9">
    <source>
        <dbReference type="ARBA" id="ARBA00022679"/>
    </source>
</evidence>
<evidence type="ECO:0000256" key="1">
    <source>
        <dbReference type="ARBA" id="ARBA00001946"/>
    </source>
</evidence>
<dbReference type="EC" id="2.7.8.26" evidence="5 19"/>
<evidence type="ECO:0000313" key="20">
    <source>
        <dbReference type="EMBL" id="MFJ5446428.1"/>
    </source>
</evidence>
<evidence type="ECO:0000256" key="14">
    <source>
        <dbReference type="ARBA" id="ARBA00025228"/>
    </source>
</evidence>
<evidence type="ECO:0000256" key="8">
    <source>
        <dbReference type="ARBA" id="ARBA00022573"/>
    </source>
</evidence>
<keyword evidence="21" id="KW-1185">Reference proteome</keyword>
<dbReference type="NCBIfam" id="TIGR00317">
    <property type="entry name" value="cobS"/>
    <property type="match status" value="1"/>
</dbReference>
<evidence type="ECO:0000256" key="3">
    <source>
        <dbReference type="ARBA" id="ARBA00004663"/>
    </source>
</evidence>
<feature type="transmembrane region" description="Helical" evidence="19">
    <location>
        <begin position="111"/>
        <end position="130"/>
    </location>
</feature>
<keyword evidence="10 19" id="KW-0812">Transmembrane</keyword>